<evidence type="ECO:0000313" key="3">
    <source>
        <dbReference type="Proteomes" id="UP000053989"/>
    </source>
</evidence>
<reference evidence="3" key="2">
    <citation type="submission" date="2015-01" db="EMBL/GenBank/DDBJ databases">
        <title>Evolutionary Origins and Diversification of the Mycorrhizal Mutualists.</title>
        <authorList>
            <consortium name="DOE Joint Genome Institute"/>
            <consortium name="Mycorrhizal Genomics Consortium"/>
            <person name="Kohler A."/>
            <person name="Kuo A."/>
            <person name="Nagy L.G."/>
            <person name="Floudas D."/>
            <person name="Copeland A."/>
            <person name="Barry K.W."/>
            <person name="Cichocki N."/>
            <person name="Veneault-Fourrey C."/>
            <person name="LaButti K."/>
            <person name="Lindquist E.A."/>
            <person name="Lipzen A."/>
            <person name="Lundell T."/>
            <person name="Morin E."/>
            <person name="Murat C."/>
            <person name="Riley R."/>
            <person name="Ohm R."/>
            <person name="Sun H."/>
            <person name="Tunlid A."/>
            <person name="Henrissat B."/>
            <person name="Grigoriev I.V."/>
            <person name="Hibbett D.S."/>
            <person name="Martin F."/>
        </authorList>
    </citation>
    <scope>NUCLEOTIDE SEQUENCE [LARGE SCALE GENOMIC DNA]</scope>
    <source>
        <strain evidence="3">Foug A</strain>
    </source>
</reference>
<dbReference type="EMBL" id="KN822139">
    <property type="protein sequence ID" value="KIM55177.1"/>
    <property type="molecule type" value="Genomic_DNA"/>
</dbReference>
<organism evidence="2 3">
    <name type="scientific">Scleroderma citrinum Foug A</name>
    <dbReference type="NCBI Taxonomy" id="1036808"/>
    <lineage>
        <taxon>Eukaryota</taxon>
        <taxon>Fungi</taxon>
        <taxon>Dikarya</taxon>
        <taxon>Basidiomycota</taxon>
        <taxon>Agaricomycotina</taxon>
        <taxon>Agaricomycetes</taxon>
        <taxon>Agaricomycetidae</taxon>
        <taxon>Boletales</taxon>
        <taxon>Sclerodermatineae</taxon>
        <taxon>Sclerodermataceae</taxon>
        <taxon>Scleroderma</taxon>
    </lineage>
</organism>
<evidence type="ECO:0000256" key="1">
    <source>
        <dbReference type="SAM" id="Phobius"/>
    </source>
</evidence>
<keyword evidence="3" id="KW-1185">Reference proteome</keyword>
<name>A0A0C2ZRI1_9AGAM</name>
<accession>A0A0C2ZRI1</accession>
<evidence type="ECO:0000313" key="2">
    <source>
        <dbReference type="EMBL" id="KIM55177.1"/>
    </source>
</evidence>
<dbReference type="AlphaFoldDB" id="A0A0C2ZRI1"/>
<protein>
    <submittedName>
        <fullName evidence="2">Uncharacterized protein</fullName>
    </submittedName>
</protein>
<keyword evidence="1" id="KW-0472">Membrane</keyword>
<proteinExistence type="predicted"/>
<reference evidence="2 3" key="1">
    <citation type="submission" date="2014-04" db="EMBL/GenBank/DDBJ databases">
        <authorList>
            <consortium name="DOE Joint Genome Institute"/>
            <person name="Kuo A."/>
            <person name="Kohler A."/>
            <person name="Nagy L.G."/>
            <person name="Floudas D."/>
            <person name="Copeland A."/>
            <person name="Barry K.W."/>
            <person name="Cichocki N."/>
            <person name="Veneault-Fourrey C."/>
            <person name="LaButti K."/>
            <person name="Lindquist E.A."/>
            <person name="Lipzen A."/>
            <person name="Lundell T."/>
            <person name="Morin E."/>
            <person name="Murat C."/>
            <person name="Sun H."/>
            <person name="Tunlid A."/>
            <person name="Henrissat B."/>
            <person name="Grigoriev I.V."/>
            <person name="Hibbett D.S."/>
            <person name="Martin F."/>
            <person name="Nordberg H.P."/>
            <person name="Cantor M.N."/>
            <person name="Hua S.X."/>
        </authorList>
    </citation>
    <scope>NUCLEOTIDE SEQUENCE [LARGE SCALE GENOMIC DNA]</scope>
    <source>
        <strain evidence="2 3">Foug A</strain>
    </source>
</reference>
<keyword evidence="1" id="KW-1133">Transmembrane helix</keyword>
<feature type="transmembrane region" description="Helical" evidence="1">
    <location>
        <begin position="12"/>
        <end position="31"/>
    </location>
</feature>
<dbReference type="Proteomes" id="UP000053989">
    <property type="component" value="Unassembled WGS sequence"/>
</dbReference>
<gene>
    <name evidence="2" type="ORF">SCLCIDRAFT_1221325</name>
</gene>
<dbReference type="InParanoid" id="A0A0C2ZRI1"/>
<dbReference type="HOGENOM" id="CLU_3107727_0_0_1"/>
<keyword evidence="1" id="KW-0812">Transmembrane</keyword>
<sequence>MVPSRTVPGLVARQLIINLATTLGSYLLLAARDPRRYTIPYDMGGIDKPIL</sequence>